<keyword evidence="3" id="KW-1185">Reference proteome</keyword>
<comment type="caution">
    <text evidence="2">The sequence shown here is derived from an EMBL/GenBank/DDBJ whole genome shotgun (WGS) entry which is preliminary data.</text>
</comment>
<accession>A0ABS3V6G7</accession>
<reference evidence="2 3" key="1">
    <citation type="submission" date="2021-03" db="EMBL/GenBank/DDBJ databases">
        <authorList>
            <person name="Lee D.-H."/>
        </authorList>
    </citation>
    <scope>NUCLEOTIDE SEQUENCE [LARGE SCALE GENOMIC DNA]</scope>
    <source>
        <strain evidence="2 3">MMS20-R2-23</strain>
    </source>
</reference>
<dbReference type="RefSeq" id="WP_208566858.1">
    <property type="nucleotide sequence ID" value="NZ_JAGFWR010000004.1"/>
</dbReference>
<evidence type="ECO:0000313" key="2">
    <source>
        <dbReference type="EMBL" id="MBO4161174.1"/>
    </source>
</evidence>
<evidence type="ECO:0000313" key="3">
    <source>
        <dbReference type="Proteomes" id="UP000671399"/>
    </source>
</evidence>
<proteinExistence type="predicted"/>
<organism evidence="2 3">
    <name type="scientific">Micromonospora antibiotica</name>
    <dbReference type="NCBI Taxonomy" id="2807623"/>
    <lineage>
        <taxon>Bacteria</taxon>
        <taxon>Bacillati</taxon>
        <taxon>Actinomycetota</taxon>
        <taxon>Actinomycetes</taxon>
        <taxon>Micromonosporales</taxon>
        <taxon>Micromonosporaceae</taxon>
        <taxon>Micromonospora</taxon>
    </lineage>
</organism>
<sequence>MTGPFRPGPPPAGRPGPPSAGRPGPPLGGRPGPAPTARPGPSVGVGFDDDVDDARHPAVDAAVQAMANAEGLPPADQIAQYEAAYQTLRETLATIDQA</sequence>
<name>A0ABS3V6G7_9ACTN</name>
<evidence type="ECO:0000256" key="1">
    <source>
        <dbReference type="SAM" id="MobiDB-lite"/>
    </source>
</evidence>
<dbReference type="EMBL" id="JAGFWR010000004">
    <property type="protein sequence ID" value="MBO4161174.1"/>
    <property type="molecule type" value="Genomic_DNA"/>
</dbReference>
<protein>
    <submittedName>
        <fullName evidence="2">Uncharacterized protein</fullName>
    </submittedName>
</protein>
<feature type="compositionally biased region" description="Pro residues" evidence="1">
    <location>
        <begin position="1"/>
        <end position="38"/>
    </location>
</feature>
<gene>
    <name evidence="2" type="ORF">JQN83_10140</name>
</gene>
<feature type="region of interest" description="Disordered" evidence="1">
    <location>
        <begin position="1"/>
        <end position="53"/>
    </location>
</feature>
<dbReference type="Proteomes" id="UP000671399">
    <property type="component" value="Unassembled WGS sequence"/>
</dbReference>